<sequence length="436" mass="46877">MNKLLNHTHDPAARSWLESANTLCDFPIQNLPMAVFRTAGSHEGFRGGVAIGDQVVDLAALSAAGLLQGVALQACTVCTQSTLNDLMALGPAAWQALRHALFALLHVQATPAQQQTLRACLVPQSVVEYAVPARIGDYTDFYTSIHHARNMGRIVKPDDPLPANFQWLPIAYHGRASSVVVSGTPFHRPMGQSALPGGSQPVYGPCARLDFELELGMFMGAGNALGQTIALPDAENHIFGVCLLNDWSARDIQFWEMTPLGPFLGKNFCTSISPWVVSLEALVPFRLPFSRPAGEPQPLPYLDSPANRAQGVFDIQLEVLIETPQQRARVLRTSFRHQYWTLAQMVAQHTMGGCNLRPGDLLGTGTISGPTAQEAGALVELTQGGRKPLDLPGGEQRAFLHDGDSVVLRGWCEKPGAAPIGFGECRGTVLPALAGV</sequence>
<dbReference type="Gene3D" id="2.30.30.230">
    <property type="entry name" value="Fumarylacetoacetase, N-terminal domain"/>
    <property type="match status" value="1"/>
</dbReference>
<keyword evidence="10" id="KW-0585">Phenylalanine catabolism</keyword>
<dbReference type="AlphaFoldDB" id="A0AAU7LS58"/>
<evidence type="ECO:0000256" key="13">
    <source>
        <dbReference type="PIRSR" id="PIRSR605959-3"/>
    </source>
</evidence>
<dbReference type="Gene3D" id="3.90.850.10">
    <property type="entry name" value="Fumarylacetoacetase-like, C-terminal domain"/>
    <property type="match status" value="1"/>
</dbReference>
<keyword evidence="8 13" id="KW-0460">Magnesium</keyword>
<comment type="cofactor">
    <cofactor evidence="2 13">
        <name>Mg(2+)</name>
        <dbReference type="ChEBI" id="CHEBI:18420"/>
    </cofactor>
</comment>
<feature type="binding site" evidence="12">
    <location>
        <position position="366"/>
    </location>
    <ligand>
        <name>substrate</name>
    </ligand>
</feature>
<evidence type="ECO:0000256" key="11">
    <source>
        <dbReference type="PIRSR" id="PIRSR605959-1"/>
    </source>
</evidence>
<dbReference type="PANTHER" id="PTHR43069">
    <property type="entry name" value="FUMARYLACETOACETASE"/>
    <property type="match status" value="1"/>
</dbReference>
<evidence type="ECO:0000256" key="3">
    <source>
        <dbReference type="ARBA" id="ARBA00004782"/>
    </source>
</evidence>
<dbReference type="InterPro" id="IPR036663">
    <property type="entry name" value="Fumarylacetoacetase_C_sf"/>
</dbReference>
<feature type="binding site" evidence="12">
    <location>
        <position position="142"/>
    </location>
    <ligand>
        <name>substrate</name>
    </ligand>
</feature>
<evidence type="ECO:0000256" key="1">
    <source>
        <dbReference type="ARBA" id="ARBA00001913"/>
    </source>
</evidence>
<accession>A0AAU7LS58</accession>
<dbReference type="RefSeq" id="WP_349279798.1">
    <property type="nucleotide sequence ID" value="NZ_CBCSCU010000013.1"/>
</dbReference>
<feature type="domain" description="Fumarylacetoacetase-like C-terminal" evidence="14">
    <location>
        <begin position="139"/>
        <end position="429"/>
    </location>
</feature>
<evidence type="ECO:0000256" key="10">
    <source>
        <dbReference type="ARBA" id="ARBA00023232"/>
    </source>
</evidence>
<dbReference type="SUPFAM" id="SSF56529">
    <property type="entry name" value="FAH"/>
    <property type="match status" value="1"/>
</dbReference>
<dbReference type="EC" id="3.7.1.2" evidence="4"/>
<name>A0AAU7LS58_9BURK</name>
<feature type="active site" description="Proton acceptor" evidence="11">
    <location>
        <position position="147"/>
    </location>
</feature>
<dbReference type="InterPro" id="IPR036462">
    <property type="entry name" value="Fumarylacetoacetase_N_sf"/>
</dbReference>
<feature type="binding site" evidence="13">
    <location>
        <position position="140"/>
    </location>
    <ligand>
        <name>Ca(2+)</name>
        <dbReference type="ChEBI" id="CHEBI:29108"/>
    </ligand>
</feature>
<keyword evidence="9" id="KW-0828">Tyrosine catabolism</keyword>
<reference evidence="16" key="1">
    <citation type="submission" date="2024-05" db="EMBL/GenBank/DDBJ databases">
        <authorList>
            <person name="Bunk B."/>
            <person name="Swiderski J."/>
            <person name="Sproer C."/>
            <person name="Thiel V."/>
        </authorList>
    </citation>
    <scope>NUCLEOTIDE SEQUENCE</scope>
    <source>
        <strain evidence="16">DSM 17735</strain>
    </source>
</reference>
<dbReference type="GO" id="GO:0046872">
    <property type="term" value="F:metal ion binding"/>
    <property type="evidence" value="ECO:0007669"/>
    <property type="project" value="UniProtKB-KW"/>
</dbReference>
<dbReference type="Pfam" id="PF01557">
    <property type="entry name" value="FAA_hydrolase"/>
    <property type="match status" value="1"/>
</dbReference>
<dbReference type="EMBL" id="CP157675">
    <property type="protein sequence ID" value="XBP70432.1"/>
    <property type="molecule type" value="Genomic_DNA"/>
</dbReference>
<dbReference type="GO" id="GO:0006559">
    <property type="term" value="P:L-phenylalanine catabolic process"/>
    <property type="evidence" value="ECO:0007669"/>
    <property type="project" value="UniProtKB-KW"/>
</dbReference>
<dbReference type="SUPFAM" id="SSF63433">
    <property type="entry name" value="Fumarylacetoacetate hydrolase, FAH, N-terminal domain"/>
    <property type="match status" value="1"/>
</dbReference>
<proteinExistence type="predicted"/>
<feature type="binding site" evidence="13">
    <location>
        <position position="214"/>
    </location>
    <ligand>
        <name>Ca(2+)</name>
        <dbReference type="ChEBI" id="CHEBI:29108"/>
    </ligand>
</feature>
<dbReference type="PANTHER" id="PTHR43069:SF2">
    <property type="entry name" value="FUMARYLACETOACETASE"/>
    <property type="match status" value="1"/>
</dbReference>
<evidence type="ECO:0000256" key="6">
    <source>
        <dbReference type="ARBA" id="ARBA00022801"/>
    </source>
</evidence>
<feature type="binding site" evidence="12">
    <location>
        <position position="253"/>
    </location>
    <ligand>
        <name>substrate</name>
    </ligand>
</feature>
<evidence type="ECO:0000256" key="7">
    <source>
        <dbReference type="ARBA" id="ARBA00022837"/>
    </source>
</evidence>
<keyword evidence="5 13" id="KW-0479">Metal-binding</keyword>
<dbReference type="InterPro" id="IPR005959">
    <property type="entry name" value="Fumarylacetoacetase"/>
</dbReference>
<comment type="pathway">
    <text evidence="3">Amino-acid degradation; L-phenylalanine degradation; acetoacetate and fumarate from L-phenylalanine: step 6/6.</text>
</comment>
<dbReference type="GO" id="GO:1902000">
    <property type="term" value="P:homogentisate catabolic process"/>
    <property type="evidence" value="ECO:0007669"/>
    <property type="project" value="TreeGrafter"/>
</dbReference>
<evidence type="ECO:0000259" key="14">
    <source>
        <dbReference type="Pfam" id="PF01557"/>
    </source>
</evidence>
<feature type="binding site" evidence="13">
    <location>
        <position position="266"/>
    </location>
    <ligand>
        <name>Mg(2+)</name>
        <dbReference type="ChEBI" id="CHEBI:18420"/>
    </ligand>
</feature>
<comment type="cofactor">
    <cofactor evidence="1 13">
        <name>Ca(2+)</name>
        <dbReference type="ChEBI" id="CHEBI:29108"/>
    </cofactor>
</comment>
<evidence type="ECO:0000256" key="12">
    <source>
        <dbReference type="PIRSR" id="PIRSR605959-2"/>
    </source>
</evidence>
<evidence type="ECO:0000313" key="16">
    <source>
        <dbReference type="EMBL" id="XBP70432.1"/>
    </source>
</evidence>
<keyword evidence="7 13" id="KW-0106">Calcium</keyword>
<evidence type="ECO:0000259" key="15">
    <source>
        <dbReference type="Pfam" id="PF09298"/>
    </source>
</evidence>
<protein>
    <recommendedName>
        <fullName evidence="4">fumarylacetoacetase</fullName>
        <ecNumber evidence="4">3.7.1.2</ecNumber>
    </recommendedName>
</protein>
<evidence type="ECO:0000256" key="5">
    <source>
        <dbReference type="ARBA" id="ARBA00022723"/>
    </source>
</evidence>
<gene>
    <name evidence="16" type="primary">fahA</name>
    <name evidence="16" type="ORF">ABLV49_00920</name>
</gene>
<dbReference type="NCBIfam" id="TIGR01266">
    <property type="entry name" value="fum_ac_acetase"/>
    <property type="match status" value="1"/>
</dbReference>
<keyword evidence="6 16" id="KW-0378">Hydrolase</keyword>
<feature type="domain" description="Fumarylacetoacetase N-terminal" evidence="15">
    <location>
        <begin position="29"/>
        <end position="132"/>
    </location>
</feature>
<dbReference type="Pfam" id="PF09298">
    <property type="entry name" value="FAA_hydrolase_N"/>
    <property type="match status" value="1"/>
</dbReference>
<feature type="binding site" evidence="13">
    <location>
        <position position="212"/>
    </location>
    <ligand>
        <name>Ca(2+)</name>
        <dbReference type="ChEBI" id="CHEBI:29108"/>
    </ligand>
</feature>
<dbReference type="GO" id="GO:0004334">
    <property type="term" value="F:fumarylacetoacetase activity"/>
    <property type="evidence" value="ECO:0007669"/>
    <property type="project" value="UniProtKB-EC"/>
</dbReference>
<feature type="binding site" evidence="13">
    <location>
        <position position="270"/>
    </location>
    <ligand>
        <name>Mg(2+)</name>
        <dbReference type="ChEBI" id="CHEBI:18420"/>
    </ligand>
</feature>
<evidence type="ECO:0000256" key="9">
    <source>
        <dbReference type="ARBA" id="ARBA00022878"/>
    </source>
</evidence>
<organism evidence="16">
    <name type="scientific">Polaromonas hydrogenivorans</name>
    <dbReference type="NCBI Taxonomy" id="335476"/>
    <lineage>
        <taxon>Bacteria</taxon>
        <taxon>Pseudomonadati</taxon>
        <taxon>Pseudomonadota</taxon>
        <taxon>Betaproteobacteria</taxon>
        <taxon>Burkholderiales</taxon>
        <taxon>Comamonadaceae</taxon>
        <taxon>Polaromonas</taxon>
    </lineage>
</organism>
<dbReference type="GO" id="GO:0006572">
    <property type="term" value="P:L-tyrosine catabolic process"/>
    <property type="evidence" value="ECO:0007669"/>
    <property type="project" value="UniProtKB-KW"/>
</dbReference>
<dbReference type="InterPro" id="IPR015377">
    <property type="entry name" value="Fumarylacetoacetase_N"/>
</dbReference>
<evidence type="ECO:0000256" key="4">
    <source>
        <dbReference type="ARBA" id="ARBA00012094"/>
    </source>
</evidence>
<dbReference type="InterPro" id="IPR011234">
    <property type="entry name" value="Fumarylacetoacetase-like_C"/>
</dbReference>
<evidence type="ECO:0000256" key="2">
    <source>
        <dbReference type="ARBA" id="ARBA00001946"/>
    </source>
</evidence>
<feature type="binding site" evidence="13">
    <location>
        <position position="246"/>
    </location>
    <ligand>
        <name>Ca(2+)</name>
        <dbReference type="ChEBI" id="CHEBI:29108"/>
    </ligand>
</feature>
<feature type="binding site" evidence="13">
    <location>
        <position position="246"/>
    </location>
    <ligand>
        <name>Mg(2+)</name>
        <dbReference type="ChEBI" id="CHEBI:18420"/>
    </ligand>
</feature>
<evidence type="ECO:0000256" key="8">
    <source>
        <dbReference type="ARBA" id="ARBA00022842"/>
    </source>
</evidence>